<evidence type="ECO:0000256" key="3">
    <source>
        <dbReference type="ARBA" id="ARBA00001956"/>
    </source>
</evidence>
<keyword evidence="12 20" id="KW-0808">Transferase</keyword>
<gene>
    <name evidence="25" type="ordered locus">Clocl_2004</name>
</gene>
<dbReference type="eggNOG" id="COG1410">
    <property type="taxonomic scope" value="Bacteria"/>
</dbReference>
<evidence type="ECO:0000256" key="17">
    <source>
        <dbReference type="ARBA" id="ARBA00023285"/>
    </source>
</evidence>
<evidence type="ECO:0000256" key="12">
    <source>
        <dbReference type="ARBA" id="ARBA00022679"/>
    </source>
</evidence>
<evidence type="ECO:0000256" key="10">
    <source>
        <dbReference type="ARBA" id="ARBA00022605"/>
    </source>
</evidence>
<dbReference type="SUPFAM" id="SSF47644">
    <property type="entry name" value="Methionine synthase domain"/>
    <property type="match status" value="1"/>
</dbReference>
<dbReference type="RefSeq" id="WP_014255183.1">
    <property type="nucleotide sequence ID" value="NC_016627.1"/>
</dbReference>
<evidence type="ECO:0000256" key="20">
    <source>
        <dbReference type="PROSITE-ProRule" id="PRU00333"/>
    </source>
</evidence>
<keyword evidence="13" id="KW-0949">S-adenosyl-L-methionine</keyword>
<accession>G8LVZ9</accession>
<evidence type="ECO:0000259" key="21">
    <source>
        <dbReference type="PROSITE" id="PS50970"/>
    </source>
</evidence>
<protein>
    <recommendedName>
        <fullName evidence="8">Methionine synthase</fullName>
        <ecNumber evidence="7">2.1.1.13</ecNumber>
    </recommendedName>
    <alternativeName>
        <fullName evidence="19">5-methyltetrahydrofolate--homocysteine methyltransferase</fullName>
    </alternativeName>
</protein>
<dbReference type="Pfam" id="PF02310">
    <property type="entry name" value="B12-binding"/>
    <property type="match status" value="1"/>
</dbReference>
<dbReference type="InterPro" id="IPR003759">
    <property type="entry name" value="Cbl-bd_cap"/>
</dbReference>
<name>G8LVZ9_ACECE</name>
<dbReference type="GO" id="GO:0050667">
    <property type="term" value="P:homocysteine metabolic process"/>
    <property type="evidence" value="ECO:0007669"/>
    <property type="project" value="TreeGrafter"/>
</dbReference>
<comment type="function">
    <text evidence="18">Catalyzes the transfer of a methyl group from methyl-cobalamin to homocysteine, yielding enzyme-bound cob(I)alamin and methionine. Subsequently, remethylates the cofactor using methyltetrahydrofolate.</text>
</comment>
<dbReference type="EC" id="2.1.1.13" evidence="7"/>
<feature type="domain" description="B12-binding N-terminal" evidence="24">
    <location>
        <begin position="585"/>
        <end position="679"/>
    </location>
</feature>
<keyword evidence="11" id="KW-0846">Cobalamin</keyword>
<dbReference type="NCBIfam" id="NF005719">
    <property type="entry name" value="PRK07535.1"/>
    <property type="match status" value="1"/>
</dbReference>
<feature type="binding site" evidence="20">
    <location>
        <position position="273"/>
    </location>
    <ligand>
        <name>Zn(2+)</name>
        <dbReference type="ChEBI" id="CHEBI:29105"/>
    </ligand>
</feature>
<dbReference type="SUPFAM" id="SSF51717">
    <property type="entry name" value="Dihydropteroate synthetase-like"/>
    <property type="match status" value="1"/>
</dbReference>
<dbReference type="AlphaFoldDB" id="G8LVZ9"/>
<dbReference type="InterPro" id="IPR006158">
    <property type="entry name" value="Cobalamin-bd"/>
</dbReference>
<dbReference type="FunFam" id="3.40.50.280:FF:000003">
    <property type="entry name" value="Dimethylamine methyltransferase corrinoid protein"/>
    <property type="match status" value="1"/>
</dbReference>
<feature type="binding site" evidence="20">
    <location>
        <position position="208"/>
    </location>
    <ligand>
        <name>Zn(2+)</name>
        <dbReference type="ChEBI" id="CHEBI:29105"/>
    </ligand>
</feature>
<dbReference type="PROSITE" id="PS51332">
    <property type="entry name" value="B12_BINDING"/>
    <property type="match status" value="1"/>
</dbReference>
<dbReference type="InterPro" id="IPR017215">
    <property type="entry name" value="MetH_bac"/>
</dbReference>
<dbReference type="InterPro" id="IPR003726">
    <property type="entry name" value="HCY_dom"/>
</dbReference>
<dbReference type="GO" id="GO:0032259">
    <property type="term" value="P:methylation"/>
    <property type="evidence" value="ECO:0007669"/>
    <property type="project" value="UniProtKB-KW"/>
</dbReference>
<proteinExistence type="inferred from homology"/>
<organism evidence="25 26">
    <name type="scientific">Acetivibrio clariflavus (strain DSM 19732 / NBRC 101661 / EBR45)</name>
    <name type="common">Clostridium clariflavum</name>
    <dbReference type="NCBI Taxonomy" id="720554"/>
    <lineage>
        <taxon>Bacteria</taxon>
        <taxon>Bacillati</taxon>
        <taxon>Bacillota</taxon>
        <taxon>Clostridia</taxon>
        <taxon>Eubacteriales</taxon>
        <taxon>Oscillospiraceae</taxon>
        <taxon>Acetivibrio</taxon>
    </lineage>
</organism>
<feature type="domain" description="Hcy-binding" evidence="21">
    <location>
        <begin position="3"/>
        <end position="288"/>
    </location>
</feature>
<keyword evidence="9 20" id="KW-0489">Methyltransferase</keyword>
<dbReference type="Gene3D" id="3.20.20.20">
    <property type="entry name" value="Dihydropteroate synthase-like"/>
    <property type="match status" value="1"/>
</dbReference>
<evidence type="ECO:0000259" key="23">
    <source>
        <dbReference type="PROSITE" id="PS51332"/>
    </source>
</evidence>
<dbReference type="Pfam" id="PF02607">
    <property type="entry name" value="B12-binding_2"/>
    <property type="match status" value="1"/>
</dbReference>
<evidence type="ECO:0000256" key="15">
    <source>
        <dbReference type="ARBA" id="ARBA00022833"/>
    </source>
</evidence>
<evidence type="ECO:0000256" key="14">
    <source>
        <dbReference type="ARBA" id="ARBA00022723"/>
    </source>
</evidence>
<comment type="cofactor">
    <cofactor evidence="3">
        <name>methylcob(III)alamin</name>
        <dbReference type="ChEBI" id="CHEBI:28115"/>
    </cofactor>
</comment>
<evidence type="ECO:0000256" key="1">
    <source>
        <dbReference type="ARBA" id="ARBA00001700"/>
    </source>
</evidence>
<evidence type="ECO:0000256" key="18">
    <source>
        <dbReference type="ARBA" id="ARBA00025552"/>
    </source>
</evidence>
<dbReference type="PANTHER" id="PTHR45833:SF1">
    <property type="entry name" value="METHIONINE SYNTHASE"/>
    <property type="match status" value="1"/>
</dbReference>
<dbReference type="PROSITE" id="PS50970">
    <property type="entry name" value="HCY"/>
    <property type="match status" value="1"/>
</dbReference>
<evidence type="ECO:0000259" key="24">
    <source>
        <dbReference type="PROSITE" id="PS51337"/>
    </source>
</evidence>
<dbReference type="Pfam" id="PF02574">
    <property type="entry name" value="S-methyl_trans"/>
    <property type="match status" value="1"/>
</dbReference>
<keyword evidence="14 20" id="KW-0479">Metal-binding</keyword>
<dbReference type="eggNOG" id="COG0646">
    <property type="taxonomic scope" value="Bacteria"/>
</dbReference>
<dbReference type="GO" id="GO:0046653">
    <property type="term" value="P:tetrahydrofolate metabolic process"/>
    <property type="evidence" value="ECO:0007669"/>
    <property type="project" value="TreeGrafter"/>
</dbReference>
<evidence type="ECO:0000256" key="13">
    <source>
        <dbReference type="ARBA" id="ARBA00022691"/>
    </source>
</evidence>
<evidence type="ECO:0000256" key="6">
    <source>
        <dbReference type="ARBA" id="ARBA00010854"/>
    </source>
</evidence>
<evidence type="ECO:0000256" key="8">
    <source>
        <dbReference type="ARBA" id="ARBA00013998"/>
    </source>
</evidence>
<reference evidence="26" key="1">
    <citation type="submission" date="2011-12" db="EMBL/GenBank/DDBJ databases">
        <title>Complete sequence of Clostridium clariflavum DSM 19732.</title>
        <authorList>
            <consortium name="US DOE Joint Genome Institute"/>
            <person name="Lucas S."/>
            <person name="Han J."/>
            <person name="Lapidus A."/>
            <person name="Cheng J.-F."/>
            <person name="Goodwin L."/>
            <person name="Pitluck S."/>
            <person name="Peters L."/>
            <person name="Teshima H."/>
            <person name="Detter J.C."/>
            <person name="Han C."/>
            <person name="Tapia R."/>
            <person name="Land M."/>
            <person name="Hauser L."/>
            <person name="Kyrpides N."/>
            <person name="Ivanova N."/>
            <person name="Pagani I."/>
            <person name="Kitzmiller T."/>
            <person name="Lynd L."/>
            <person name="Izquierdo J."/>
            <person name="Woyke T."/>
        </authorList>
    </citation>
    <scope>NUCLEOTIDE SEQUENCE [LARGE SCALE GENOMIC DNA]</scope>
    <source>
        <strain evidence="26">DSM 19732 / NBRC 101661 / EBR45</strain>
    </source>
</reference>
<comment type="similarity">
    <text evidence="5">Belongs to the vitamin-B12 dependent methionine synthase family.</text>
</comment>
<dbReference type="InterPro" id="IPR000489">
    <property type="entry name" value="Pterin-binding_dom"/>
</dbReference>
<feature type="binding site" evidence="20">
    <location>
        <position position="274"/>
    </location>
    <ligand>
        <name>Zn(2+)</name>
        <dbReference type="ChEBI" id="CHEBI:29105"/>
    </ligand>
</feature>
<dbReference type="Gene3D" id="3.40.50.280">
    <property type="entry name" value="Cobalamin-binding domain"/>
    <property type="match status" value="1"/>
</dbReference>
<dbReference type="PIRSF" id="PIRSF037472">
    <property type="entry name" value="DHPS_mtfrase"/>
    <property type="match status" value="1"/>
</dbReference>
<reference evidence="25 26" key="2">
    <citation type="journal article" date="2012" name="Stand. Genomic Sci.">
        <title>Complete Genome Sequence of Clostridium clariflavum DSM 19732.</title>
        <authorList>
            <person name="Izquierdo J.A."/>
            <person name="Goodwin L."/>
            <person name="Davenport K.W."/>
            <person name="Teshima H."/>
            <person name="Bruce D."/>
            <person name="Detter C."/>
            <person name="Tapia R."/>
            <person name="Han S."/>
            <person name="Land M."/>
            <person name="Hauser L."/>
            <person name="Jeffries C.D."/>
            <person name="Han J."/>
            <person name="Pitluck S."/>
            <person name="Nolan M."/>
            <person name="Chen A."/>
            <person name="Huntemann M."/>
            <person name="Mavromatis K."/>
            <person name="Mikhailova N."/>
            <person name="Liolios K."/>
            <person name="Woyke T."/>
            <person name="Lynd L.R."/>
        </authorList>
    </citation>
    <scope>NUCLEOTIDE SEQUENCE [LARGE SCALE GENOMIC DNA]</scope>
    <source>
        <strain evidence="26">DSM 19732 / NBRC 101661 / EBR45</strain>
    </source>
</reference>
<dbReference type="CDD" id="cd02070">
    <property type="entry name" value="corrinoid_protein_B12-BD"/>
    <property type="match status" value="1"/>
</dbReference>
<dbReference type="EMBL" id="CP003065">
    <property type="protein sequence ID" value="AEV68603.1"/>
    <property type="molecule type" value="Genomic_DNA"/>
</dbReference>
<keyword evidence="10" id="KW-0028">Amino-acid biosynthesis</keyword>
<dbReference type="InterPro" id="IPR036594">
    <property type="entry name" value="Meth_synthase_dom"/>
</dbReference>
<dbReference type="Gene3D" id="1.10.1240.10">
    <property type="entry name" value="Methionine synthase domain"/>
    <property type="match status" value="1"/>
</dbReference>
<dbReference type="GO" id="GO:0005829">
    <property type="term" value="C:cytosol"/>
    <property type="evidence" value="ECO:0007669"/>
    <property type="project" value="TreeGrafter"/>
</dbReference>
<dbReference type="PANTHER" id="PTHR45833">
    <property type="entry name" value="METHIONINE SYNTHASE"/>
    <property type="match status" value="1"/>
</dbReference>
<dbReference type="InterPro" id="IPR036589">
    <property type="entry name" value="HCY_dom_sf"/>
</dbReference>
<dbReference type="OrthoDB" id="9803687at2"/>
<evidence type="ECO:0000256" key="11">
    <source>
        <dbReference type="ARBA" id="ARBA00022628"/>
    </source>
</evidence>
<evidence type="ECO:0000313" key="25">
    <source>
        <dbReference type="EMBL" id="AEV68603.1"/>
    </source>
</evidence>
<sequence length="802" mass="87118">MNRQQFLEFLKENIMILDGATGTELQKRGMPKGVCPEKWVIENPDVILDVQREYVSAGSNAVYTCTFGANRIKLEAFGLQDKVVEMNAELARLSKKAVGDKAFVAGDLAPTGKFIKPFGDMDFETCVEVYKEQVKGLLEGGVDFFVIETMMDIQEARAALIAVKESCDLPVCVSMTFEESGKTLMGTDPLTALITLQSLGADAVGCNCSTGPKAMIEIIRAMKPYALVPLLAKPNAGLPKLVDGKTVFDMGVEEYGTYVEELVKSGVNLLGGCCGTSPLYIAEIKKNLKGLKPLKIEPEKVSAITSARSTVFLGTNQPTVVVGERINPTGKKKLQEELKEGKTSLVTDLALEQVEKGAKVLDVNVGMPGIDEKETMVKIVELLVSMVSTPLCLDSSSPEVLEAALRIYPGRALINSISAEKAKLEKLLPVAAKYGAMFILLPLSDEGVPATAEERYTIINEVYERAKKYGYEKKDIVIDGLVMTVASDQKAALETLKVIDWSTNTFGCNTILGLSNVSFGLPERSWVNSAFLAMAMGKGLTMAILNPSSDTLMSIKMAGDVLTGKDKNSLKYIEYFGGSTKEKPVQTKKAEQSVTERIYGAVVGGDRENIKLHIETALKEGYEASYLVDNCLIPAINHVGDLYDKKEYFLPQLIQSAETMKEAFGLVEPLLKKDETAEKAKARIVIATVKGDIHDIGKNIVALMLRNYGFEVYDLGKDVPAEEIINAAKEKKAEIIGLSALMTTTMMEMKTVIELAKKEGLKAKFMVGGAVVTESFAKEIGADGYSEDAYSAVKLANKLLEA</sequence>
<dbReference type="STRING" id="720554.Clocl_2004"/>
<dbReference type="GO" id="GO:0031419">
    <property type="term" value="F:cobalamin binding"/>
    <property type="evidence" value="ECO:0007669"/>
    <property type="project" value="UniProtKB-KW"/>
</dbReference>
<dbReference type="GO" id="GO:0008705">
    <property type="term" value="F:methionine synthase activity"/>
    <property type="evidence" value="ECO:0007669"/>
    <property type="project" value="UniProtKB-EC"/>
</dbReference>
<dbReference type="Proteomes" id="UP000005435">
    <property type="component" value="Chromosome"/>
</dbReference>
<evidence type="ECO:0000256" key="9">
    <source>
        <dbReference type="ARBA" id="ARBA00022603"/>
    </source>
</evidence>
<dbReference type="SMART" id="SM01018">
    <property type="entry name" value="B12-binding_2"/>
    <property type="match status" value="1"/>
</dbReference>
<comment type="similarity">
    <text evidence="6">Belongs to the methylamine corrinoid protein family.</text>
</comment>
<comment type="cofactor">
    <cofactor evidence="2 20">
        <name>Zn(2+)</name>
        <dbReference type="ChEBI" id="CHEBI:29105"/>
    </cofactor>
</comment>
<evidence type="ECO:0000259" key="22">
    <source>
        <dbReference type="PROSITE" id="PS50972"/>
    </source>
</evidence>
<dbReference type="PROSITE" id="PS50972">
    <property type="entry name" value="PTERIN_BINDING"/>
    <property type="match status" value="1"/>
</dbReference>
<dbReference type="InterPro" id="IPR011005">
    <property type="entry name" value="Dihydropteroate_synth-like_sf"/>
</dbReference>
<evidence type="ECO:0000313" key="26">
    <source>
        <dbReference type="Proteomes" id="UP000005435"/>
    </source>
</evidence>
<evidence type="ECO:0000256" key="2">
    <source>
        <dbReference type="ARBA" id="ARBA00001947"/>
    </source>
</evidence>
<dbReference type="Gene3D" id="3.20.20.330">
    <property type="entry name" value="Homocysteine-binding-like domain"/>
    <property type="match status" value="1"/>
</dbReference>
<evidence type="ECO:0000256" key="5">
    <source>
        <dbReference type="ARBA" id="ARBA00010398"/>
    </source>
</evidence>
<dbReference type="InterPro" id="IPR036724">
    <property type="entry name" value="Cobalamin-bd_sf"/>
</dbReference>
<feature type="domain" description="Pterin-binding" evidence="22">
    <location>
        <begin position="319"/>
        <end position="563"/>
    </location>
</feature>
<dbReference type="UniPathway" id="UPA00051">
    <property type="reaction ID" value="UER00081"/>
</dbReference>
<keyword evidence="17" id="KW-0170">Cobalt</keyword>
<evidence type="ECO:0000256" key="7">
    <source>
        <dbReference type="ARBA" id="ARBA00012032"/>
    </source>
</evidence>
<evidence type="ECO:0000256" key="19">
    <source>
        <dbReference type="ARBA" id="ARBA00031040"/>
    </source>
</evidence>
<dbReference type="Pfam" id="PF00809">
    <property type="entry name" value="Pterin_bind"/>
    <property type="match status" value="1"/>
</dbReference>
<keyword evidence="16" id="KW-0486">Methionine biosynthesis</keyword>
<dbReference type="InterPro" id="IPR050554">
    <property type="entry name" value="Met_Synthase/Corrinoid"/>
</dbReference>
<dbReference type="PROSITE" id="PS51337">
    <property type="entry name" value="B12_BINDING_NTER"/>
    <property type="match status" value="1"/>
</dbReference>
<comment type="catalytic activity">
    <reaction evidence="1">
        <text>(6S)-5-methyl-5,6,7,8-tetrahydrofolate + L-homocysteine = (6S)-5,6,7,8-tetrahydrofolate + L-methionine</text>
        <dbReference type="Rhea" id="RHEA:11172"/>
        <dbReference type="ChEBI" id="CHEBI:18608"/>
        <dbReference type="ChEBI" id="CHEBI:57453"/>
        <dbReference type="ChEBI" id="CHEBI:57844"/>
        <dbReference type="ChEBI" id="CHEBI:58199"/>
        <dbReference type="EC" id="2.1.1.13"/>
    </reaction>
</comment>
<dbReference type="SUPFAM" id="SSF52242">
    <property type="entry name" value="Cobalamin (vitamin B12)-binding domain"/>
    <property type="match status" value="1"/>
</dbReference>
<feature type="domain" description="B12-binding" evidence="23">
    <location>
        <begin position="681"/>
        <end position="802"/>
    </location>
</feature>
<keyword evidence="26" id="KW-1185">Reference proteome</keyword>
<dbReference type="GO" id="GO:0046872">
    <property type="term" value="F:metal ion binding"/>
    <property type="evidence" value="ECO:0007669"/>
    <property type="project" value="UniProtKB-KW"/>
</dbReference>
<dbReference type="HOGENOM" id="CLU_004914_0_2_9"/>
<evidence type="ECO:0000256" key="4">
    <source>
        <dbReference type="ARBA" id="ARBA00005178"/>
    </source>
</evidence>
<keyword evidence="15 20" id="KW-0862">Zinc</keyword>
<dbReference type="SUPFAM" id="SSF82282">
    <property type="entry name" value="Homocysteine S-methyltransferase"/>
    <property type="match status" value="1"/>
</dbReference>
<dbReference type="KEGG" id="ccl:Clocl_2004"/>
<evidence type="ECO:0000256" key="16">
    <source>
        <dbReference type="ARBA" id="ARBA00023167"/>
    </source>
</evidence>
<comment type="pathway">
    <text evidence="4">Amino-acid biosynthesis; L-methionine biosynthesis via de novo pathway; L-methionine from L-homocysteine (MetH route): step 1/1.</text>
</comment>